<accession>A0ABS8NN82</accession>
<proteinExistence type="predicted"/>
<evidence type="ECO:0000313" key="1">
    <source>
        <dbReference type="EMBL" id="MCC9644990.1"/>
    </source>
</evidence>
<sequence length="99" mass="11505">MAGHQVRFQFWDGARNRSIDPLEVIERYQSVRQYRPAMIDEAVGGDSLAILTLSEIVRFAFAVPFVNKLGRGLTRLECVQLAHRFDSWLRTLQTKQQQR</sequence>
<keyword evidence="2" id="KW-1185">Reference proteome</keyword>
<reference evidence="1" key="1">
    <citation type="submission" date="2021-11" db="EMBL/GenBank/DDBJ databases">
        <title>Genome sequence.</title>
        <authorList>
            <person name="Sun Q."/>
        </authorList>
    </citation>
    <scope>NUCLEOTIDE SEQUENCE</scope>
    <source>
        <strain evidence="1">JC740</strain>
    </source>
</reference>
<dbReference type="Proteomes" id="UP001430306">
    <property type="component" value="Unassembled WGS sequence"/>
</dbReference>
<protein>
    <submittedName>
        <fullName evidence="1">Uncharacterized protein</fullName>
    </submittedName>
</protein>
<evidence type="ECO:0000313" key="2">
    <source>
        <dbReference type="Proteomes" id="UP001430306"/>
    </source>
</evidence>
<dbReference type="RefSeq" id="WP_230276647.1">
    <property type="nucleotide sequence ID" value="NZ_JAJKFW010000062.1"/>
</dbReference>
<gene>
    <name evidence="1" type="ORF">LOC71_22160</name>
</gene>
<organism evidence="1 2">
    <name type="scientific">Rhodopirellula halodulae</name>
    <dbReference type="NCBI Taxonomy" id="2894198"/>
    <lineage>
        <taxon>Bacteria</taxon>
        <taxon>Pseudomonadati</taxon>
        <taxon>Planctomycetota</taxon>
        <taxon>Planctomycetia</taxon>
        <taxon>Pirellulales</taxon>
        <taxon>Pirellulaceae</taxon>
        <taxon>Rhodopirellula</taxon>
    </lineage>
</organism>
<dbReference type="EMBL" id="JAJKFW010000062">
    <property type="protein sequence ID" value="MCC9644990.1"/>
    <property type="molecule type" value="Genomic_DNA"/>
</dbReference>
<comment type="caution">
    <text evidence="1">The sequence shown here is derived from an EMBL/GenBank/DDBJ whole genome shotgun (WGS) entry which is preliminary data.</text>
</comment>
<name>A0ABS8NN82_9BACT</name>